<dbReference type="PANTHER" id="PTHR43464">
    <property type="entry name" value="METHYLTRANSFERASE"/>
    <property type="match status" value="1"/>
</dbReference>
<reference evidence="2 3" key="1">
    <citation type="submission" date="2012-04" db="EMBL/GenBank/DDBJ databases">
        <title>The Genome Sequence of Afipia clevelandensis ATCC 49720.</title>
        <authorList>
            <consortium name="The Broad Institute Genome Sequencing Platform"/>
            <person name="Earl A."/>
            <person name="Ward D."/>
            <person name="Feldgarden M."/>
            <person name="Gevers D."/>
            <person name="Huys G."/>
            <person name="Walker B."/>
            <person name="Young S.K."/>
            <person name="Zeng Q."/>
            <person name="Gargeya S."/>
            <person name="Fitzgerald M."/>
            <person name="Haas B."/>
            <person name="Abouelleil A."/>
            <person name="Alvarado L."/>
            <person name="Arachchi H.M."/>
            <person name="Berlin A."/>
            <person name="Chapman S.B."/>
            <person name="Goldberg J."/>
            <person name="Griggs A."/>
            <person name="Gujja S."/>
            <person name="Hansen M."/>
            <person name="Howarth C."/>
            <person name="Imamovic A."/>
            <person name="Larimer J."/>
            <person name="McCowen C."/>
            <person name="Montmayeur A."/>
            <person name="Murphy C."/>
            <person name="Neiman D."/>
            <person name="Pearson M."/>
            <person name="Priest M."/>
            <person name="Roberts A."/>
            <person name="Saif S."/>
            <person name="Shea T."/>
            <person name="Sisk P."/>
            <person name="Sykes S."/>
            <person name="Wortman J."/>
            <person name="Nusbaum C."/>
            <person name="Birren B."/>
        </authorList>
    </citation>
    <scope>NUCLEOTIDE SEQUENCE [LARGE SCALE GENOMIC DNA]</scope>
    <source>
        <strain evidence="2 3">ATCC 49720</strain>
    </source>
</reference>
<dbReference type="PANTHER" id="PTHR43464:SF78">
    <property type="entry name" value="SLR1117 PROTEIN"/>
    <property type="match status" value="1"/>
</dbReference>
<gene>
    <name evidence="2" type="ORF">HMPREF9696_01840</name>
</gene>
<dbReference type="PATRIC" id="fig|883079.3.peg.1867"/>
<accession>K8PB97</accession>
<protein>
    <recommendedName>
        <fullName evidence="1">Methyltransferase type 11 domain-containing protein</fullName>
    </recommendedName>
</protein>
<dbReference type="OrthoDB" id="9787738at2"/>
<dbReference type="InterPro" id="IPR013216">
    <property type="entry name" value="Methyltransf_11"/>
</dbReference>
<dbReference type="Proteomes" id="UP000001095">
    <property type="component" value="Unassembled WGS sequence"/>
</dbReference>
<name>K8PB97_9BRAD</name>
<dbReference type="GO" id="GO:0008757">
    <property type="term" value="F:S-adenosylmethionine-dependent methyltransferase activity"/>
    <property type="evidence" value="ECO:0007669"/>
    <property type="project" value="InterPro"/>
</dbReference>
<dbReference type="SUPFAM" id="SSF53335">
    <property type="entry name" value="S-adenosyl-L-methionine-dependent methyltransferases"/>
    <property type="match status" value="1"/>
</dbReference>
<organism evidence="2 3">
    <name type="scientific">Afipia clevelandensis ATCC 49720</name>
    <dbReference type="NCBI Taxonomy" id="883079"/>
    <lineage>
        <taxon>Bacteria</taxon>
        <taxon>Pseudomonadati</taxon>
        <taxon>Pseudomonadota</taxon>
        <taxon>Alphaproteobacteria</taxon>
        <taxon>Hyphomicrobiales</taxon>
        <taxon>Nitrobacteraceae</taxon>
        <taxon>Afipia</taxon>
    </lineage>
</organism>
<dbReference type="EMBL" id="AGWY01000008">
    <property type="protein sequence ID" value="EKS35628.1"/>
    <property type="molecule type" value="Genomic_DNA"/>
</dbReference>
<dbReference type="Pfam" id="PF08241">
    <property type="entry name" value="Methyltransf_11"/>
    <property type="match status" value="1"/>
</dbReference>
<proteinExistence type="predicted"/>
<dbReference type="InterPro" id="IPR029063">
    <property type="entry name" value="SAM-dependent_MTases_sf"/>
</dbReference>
<dbReference type="CDD" id="cd02440">
    <property type="entry name" value="AdoMet_MTases"/>
    <property type="match status" value="1"/>
</dbReference>
<evidence type="ECO:0000259" key="1">
    <source>
        <dbReference type="Pfam" id="PF08241"/>
    </source>
</evidence>
<dbReference type="Gene3D" id="3.40.50.150">
    <property type="entry name" value="Vaccinia Virus protein VP39"/>
    <property type="match status" value="1"/>
</dbReference>
<keyword evidence="3" id="KW-1185">Reference proteome</keyword>
<comment type="caution">
    <text evidence="2">The sequence shown here is derived from an EMBL/GenBank/DDBJ whole genome shotgun (WGS) entry which is preliminary data.</text>
</comment>
<feature type="domain" description="Methyltransferase type 11" evidence="1">
    <location>
        <begin position="68"/>
        <end position="165"/>
    </location>
</feature>
<dbReference type="AlphaFoldDB" id="K8PB97"/>
<evidence type="ECO:0000313" key="3">
    <source>
        <dbReference type="Proteomes" id="UP000001095"/>
    </source>
</evidence>
<evidence type="ECO:0000313" key="2">
    <source>
        <dbReference type="EMBL" id="EKS35628.1"/>
    </source>
</evidence>
<dbReference type="HOGENOM" id="CLU_063024_0_0_5"/>
<sequence>MVRGIPRAREFVSEAQGQTREAFGFKWAKRDTFEGRLADNMRSWLIEKYGDVTNAEWLFQSGKHPIVLDAGCGAALSGLALFEPVLDRLRYVGVDVSDAVDVAKQRFHERGLPGEFVQADLLQLPLAEQSVDLIFSEGVLHHTDDTRAALAAVVRHLKVGGRMLFYVYRRKGPIREFTDDYIRERLQAMSPQNGWDAVMPLTKLGKVLGDLGLTVEVPEHIELLGIPAGKIDIQRLFYWHVFKAFHQPQMTLEEMNHINFDWYAPRNAHRQTPEDVRDWCASLGLVIEHERIEEAGITVIARRS</sequence>